<dbReference type="Gene3D" id="3.40.30.10">
    <property type="entry name" value="Glutaredoxin"/>
    <property type="match status" value="1"/>
</dbReference>
<sequence length="486" mass="54768">MSSIAIITKHEEFLELISQEHCTVIKFFQAHCPACISFNPVFERAAVYDRFTKVAKFYKIDCSTGEHDHAMQLASVTTVPRIAVFRKGKFIKSLRGYQPWEQLEEFLSVYVLESETQIVSYDGTPTPLQIHPESMKKSNSIGPSNLESIGFYSYKDGNISSTTLTSCSSSNTIIPPFTSCIGDYLDRPFTVKDRLRGFVNQDKRFDDPEFSCVLDMNMLQIGRANHRQSFFSIVLIRPEDESQANTIKLRLEFCAIATEGVRFSSAYLKMEFRHHLDNSSPMRTHPAESLTIAAISPQDDNGNPERVHWKRGGDMGLKLGLSYGPLSVAEVEGKYHHHADYTRESYSWVRGYGLGTSKATWAFKEDDSPAGRHGLNPHYDLSVTLPQATNQQMIRMGFWGKAILSKGKKEHVAGTLIIGSQTKPWVRLLSPWSNKKMEETEFGTISRSDWNGSTPTLAIPESPQSSKLQRRSRGYTVSARPPISPE</sequence>
<evidence type="ECO:0000313" key="3">
    <source>
        <dbReference type="EMBL" id="KAK7686024.1"/>
    </source>
</evidence>
<protein>
    <recommendedName>
        <fullName evidence="2">Thioredoxin domain-containing protein</fullName>
    </recommendedName>
</protein>
<feature type="compositionally biased region" description="Polar residues" evidence="1">
    <location>
        <begin position="445"/>
        <end position="467"/>
    </location>
</feature>
<dbReference type="SUPFAM" id="SSF52833">
    <property type="entry name" value="Thioredoxin-like"/>
    <property type="match status" value="1"/>
</dbReference>
<accession>A0AAW0G2W3</accession>
<evidence type="ECO:0000256" key="1">
    <source>
        <dbReference type="SAM" id="MobiDB-lite"/>
    </source>
</evidence>
<evidence type="ECO:0000313" key="4">
    <source>
        <dbReference type="Proteomes" id="UP001385951"/>
    </source>
</evidence>
<dbReference type="Pfam" id="PF00085">
    <property type="entry name" value="Thioredoxin"/>
    <property type="match status" value="1"/>
</dbReference>
<gene>
    <name evidence="3" type="ORF">QCA50_010835</name>
</gene>
<comment type="caution">
    <text evidence="3">The sequence shown here is derived from an EMBL/GenBank/DDBJ whole genome shotgun (WGS) entry which is preliminary data.</text>
</comment>
<dbReference type="CDD" id="cd02947">
    <property type="entry name" value="TRX_family"/>
    <property type="match status" value="1"/>
</dbReference>
<dbReference type="InterPro" id="IPR036249">
    <property type="entry name" value="Thioredoxin-like_sf"/>
</dbReference>
<feature type="domain" description="Thioredoxin" evidence="2">
    <location>
        <begin position="7"/>
        <end position="107"/>
    </location>
</feature>
<dbReference type="InterPro" id="IPR013766">
    <property type="entry name" value="Thioredoxin_domain"/>
</dbReference>
<dbReference type="EMBL" id="JASBNA010000018">
    <property type="protein sequence ID" value="KAK7686024.1"/>
    <property type="molecule type" value="Genomic_DNA"/>
</dbReference>
<name>A0AAW0G2W3_9APHY</name>
<reference evidence="3 4" key="1">
    <citation type="submission" date="2022-09" db="EMBL/GenBank/DDBJ databases">
        <authorList>
            <person name="Palmer J.M."/>
        </authorList>
    </citation>
    <scope>NUCLEOTIDE SEQUENCE [LARGE SCALE GENOMIC DNA]</scope>
    <source>
        <strain evidence="3 4">DSM 7382</strain>
    </source>
</reference>
<evidence type="ECO:0000259" key="2">
    <source>
        <dbReference type="Pfam" id="PF00085"/>
    </source>
</evidence>
<dbReference type="AlphaFoldDB" id="A0AAW0G2W3"/>
<proteinExistence type="predicted"/>
<keyword evidence="4" id="KW-1185">Reference proteome</keyword>
<feature type="region of interest" description="Disordered" evidence="1">
    <location>
        <begin position="445"/>
        <end position="486"/>
    </location>
</feature>
<organism evidence="3 4">
    <name type="scientific">Cerrena zonata</name>
    <dbReference type="NCBI Taxonomy" id="2478898"/>
    <lineage>
        <taxon>Eukaryota</taxon>
        <taxon>Fungi</taxon>
        <taxon>Dikarya</taxon>
        <taxon>Basidiomycota</taxon>
        <taxon>Agaricomycotina</taxon>
        <taxon>Agaricomycetes</taxon>
        <taxon>Polyporales</taxon>
        <taxon>Cerrenaceae</taxon>
        <taxon>Cerrena</taxon>
    </lineage>
</organism>
<dbReference type="Proteomes" id="UP001385951">
    <property type="component" value="Unassembled WGS sequence"/>
</dbReference>